<dbReference type="GO" id="GO:0003677">
    <property type="term" value="F:DNA binding"/>
    <property type="evidence" value="ECO:0007669"/>
    <property type="project" value="UniProtKB-KW"/>
</dbReference>
<dbReference type="PRINTS" id="PR00037">
    <property type="entry name" value="HTHLACR"/>
</dbReference>
<dbReference type="PROSITE" id="PS51000">
    <property type="entry name" value="HTH_DEOR_2"/>
    <property type="match status" value="1"/>
</dbReference>
<dbReference type="InterPro" id="IPR050313">
    <property type="entry name" value="Carb_Metab_HTH_regulators"/>
</dbReference>
<dbReference type="SMART" id="SM00420">
    <property type="entry name" value="HTH_DEOR"/>
    <property type="match status" value="1"/>
</dbReference>
<dbReference type="PANTHER" id="PTHR30363">
    <property type="entry name" value="HTH-TYPE TRANSCRIPTIONAL REGULATOR SRLR-RELATED"/>
    <property type="match status" value="1"/>
</dbReference>
<comment type="caution">
    <text evidence="6">The sequence shown here is derived from an EMBL/GenBank/DDBJ whole genome shotgun (WGS) entry which is preliminary data.</text>
</comment>
<dbReference type="InterPro" id="IPR014036">
    <property type="entry name" value="DeoR-like_C"/>
</dbReference>
<dbReference type="InterPro" id="IPR036388">
    <property type="entry name" value="WH-like_DNA-bd_sf"/>
</dbReference>
<evidence type="ECO:0000313" key="7">
    <source>
        <dbReference type="Proteomes" id="UP000077098"/>
    </source>
</evidence>
<dbReference type="Pfam" id="PF08220">
    <property type="entry name" value="HTH_DeoR"/>
    <property type="match status" value="1"/>
</dbReference>
<evidence type="ECO:0000256" key="2">
    <source>
        <dbReference type="ARBA" id="ARBA00023015"/>
    </source>
</evidence>
<dbReference type="InterPro" id="IPR036390">
    <property type="entry name" value="WH_DNA-bd_sf"/>
</dbReference>
<organism evidence="6 7">
    <name type="scientific">Agrobacterium tumefaciens</name>
    <dbReference type="NCBI Taxonomy" id="358"/>
    <lineage>
        <taxon>Bacteria</taxon>
        <taxon>Pseudomonadati</taxon>
        <taxon>Pseudomonadota</taxon>
        <taxon>Alphaproteobacteria</taxon>
        <taxon>Hyphomicrobiales</taxon>
        <taxon>Rhizobiaceae</taxon>
        <taxon>Rhizobium/Agrobacterium group</taxon>
        <taxon>Agrobacterium</taxon>
        <taxon>Agrobacterium tumefaciens complex</taxon>
    </lineage>
</organism>
<keyword evidence="3" id="KW-0238">DNA-binding</keyword>
<accession>A0A176WWQ8</accession>
<dbReference type="SUPFAM" id="SSF100950">
    <property type="entry name" value="NagB/RpiA/CoA transferase-like"/>
    <property type="match status" value="1"/>
</dbReference>
<gene>
    <name evidence="6" type="ORF">A7J57_11280</name>
</gene>
<dbReference type="Proteomes" id="UP000077098">
    <property type="component" value="Unassembled WGS sequence"/>
</dbReference>
<dbReference type="GO" id="GO:0003700">
    <property type="term" value="F:DNA-binding transcription factor activity"/>
    <property type="evidence" value="ECO:0007669"/>
    <property type="project" value="InterPro"/>
</dbReference>
<dbReference type="Gene3D" id="1.10.10.10">
    <property type="entry name" value="Winged helix-like DNA-binding domain superfamily/Winged helix DNA-binding domain"/>
    <property type="match status" value="1"/>
</dbReference>
<keyword evidence="1" id="KW-0678">Repressor</keyword>
<evidence type="ECO:0000259" key="5">
    <source>
        <dbReference type="PROSITE" id="PS51000"/>
    </source>
</evidence>
<evidence type="ECO:0000256" key="4">
    <source>
        <dbReference type="ARBA" id="ARBA00023163"/>
    </source>
</evidence>
<dbReference type="SUPFAM" id="SSF46785">
    <property type="entry name" value="Winged helix' DNA-binding domain"/>
    <property type="match status" value="1"/>
</dbReference>
<protein>
    <submittedName>
        <fullName evidence="6">DeoR family transcriptional regulator</fullName>
    </submittedName>
</protein>
<evidence type="ECO:0000256" key="3">
    <source>
        <dbReference type="ARBA" id="ARBA00023125"/>
    </source>
</evidence>
<dbReference type="Pfam" id="PF00455">
    <property type="entry name" value="DeoRC"/>
    <property type="match status" value="1"/>
</dbReference>
<dbReference type="PROSITE" id="PS00894">
    <property type="entry name" value="HTH_DEOR_1"/>
    <property type="match status" value="1"/>
</dbReference>
<evidence type="ECO:0000313" key="6">
    <source>
        <dbReference type="EMBL" id="OAE36834.1"/>
    </source>
</evidence>
<dbReference type="AlphaFoldDB" id="A0A176WWQ8"/>
<sequence length="268" mass="28455">MSDHFVSERQALILEQLRQSGRVLAQDLAQNFGVSEDTVRRDLREMAARGECHRVYGGALLSDSKTVPLKTRIAEDEDRKALLARSVLPLLEPGKVVFIDAGSTNLAIARAIPAGLNLTVVTNTPAIAAELTGRADIDLVLIGGKVDAAVGAAIDAMALRQLELMRPDLCVLGVCGAAAETGLSADVFEDAVFKRLACSASHRIVAAITTEKLGHKAAFHVHDFSPPLSLVLEQDADRAMVEALRAKGVEVDCGASDAVRFPLVKSKG</sequence>
<feature type="domain" description="HTH deoR-type" evidence="5">
    <location>
        <begin position="6"/>
        <end position="61"/>
    </location>
</feature>
<dbReference type="InterPro" id="IPR037171">
    <property type="entry name" value="NagB/RpiA_transferase-like"/>
</dbReference>
<keyword evidence="4" id="KW-0804">Transcription</keyword>
<evidence type="ECO:0000256" key="1">
    <source>
        <dbReference type="ARBA" id="ARBA00022491"/>
    </source>
</evidence>
<name>A0A176WWQ8_AGRTU</name>
<dbReference type="EMBL" id="LXPS01000040">
    <property type="protein sequence ID" value="OAE36834.1"/>
    <property type="molecule type" value="Genomic_DNA"/>
</dbReference>
<reference evidence="6 7" key="1">
    <citation type="submission" date="2016-05" db="EMBL/GenBank/DDBJ databases">
        <authorList>
            <person name="Lavstsen T."/>
            <person name="Jespersen J.S."/>
        </authorList>
    </citation>
    <scope>NUCLEOTIDE SEQUENCE [LARGE SCALE GENOMIC DNA]</scope>
    <source>
        <strain evidence="6 7">KCJ1736</strain>
    </source>
</reference>
<dbReference type="SMART" id="SM01134">
    <property type="entry name" value="DeoRC"/>
    <property type="match status" value="1"/>
</dbReference>
<keyword evidence="2" id="KW-0805">Transcription regulation</keyword>
<proteinExistence type="predicted"/>
<dbReference type="InterPro" id="IPR001034">
    <property type="entry name" value="DeoR_HTH"/>
</dbReference>
<dbReference type="InterPro" id="IPR018356">
    <property type="entry name" value="Tscrpt_reg_HTH_DeoR_CS"/>
</dbReference>
<dbReference type="RefSeq" id="WP_063951468.1">
    <property type="nucleotide sequence ID" value="NZ_LXPS01000040.1"/>
</dbReference>
<dbReference type="PANTHER" id="PTHR30363:SF4">
    <property type="entry name" value="GLYCEROL-3-PHOSPHATE REGULON REPRESSOR"/>
    <property type="match status" value="1"/>
</dbReference>